<reference evidence="2 3" key="1">
    <citation type="submission" date="2019-08" db="EMBL/GenBank/DDBJ databases">
        <title>Carotenoids and Carotenoid Binding Proteins in the Halophilic Cyanobacterium Euhalothece sp. ZM00.</title>
        <authorList>
            <person name="Cho S.M."/>
            <person name="Song J.Y."/>
            <person name="Park Y.-I."/>
        </authorList>
    </citation>
    <scope>NUCLEOTIDE SEQUENCE [LARGE SCALE GENOMIC DNA]</scope>
    <source>
        <strain evidence="2 3">Z-M001</strain>
    </source>
</reference>
<dbReference type="InterPro" id="IPR025578">
    <property type="entry name" value="DUF4359"/>
</dbReference>
<dbReference type="EMBL" id="CP042326">
    <property type="protein sequence ID" value="QDZ40216.1"/>
    <property type="molecule type" value="Genomic_DNA"/>
</dbReference>
<dbReference type="Pfam" id="PF14271">
    <property type="entry name" value="DUF4359"/>
    <property type="match status" value="1"/>
</dbReference>
<dbReference type="OrthoDB" id="573423at2"/>
<keyword evidence="1" id="KW-0812">Transmembrane</keyword>
<evidence type="ECO:0000313" key="3">
    <source>
        <dbReference type="Proteomes" id="UP000318453"/>
    </source>
</evidence>
<feature type="transmembrane region" description="Helical" evidence="1">
    <location>
        <begin position="12"/>
        <end position="29"/>
    </location>
</feature>
<keyword evidence="1" id="KW-0472">Membrane</keyword>
<organism evidence="2 3">
    <name type="scientific">Euhalothece natronophila Z-M001</name>
    <dbReference type="NCBI Taxonomy" id="522448"/>
    <lineage>
        <taxon>Bacteria</taxon>
        <taxon>Bacillati</taxon>
        <taxon>Cyanobacteriota</taxon>
        <taxon>Cyanophyceae</taxon>
        <taxon>Oscillatoriophycideae</taxon>
        <taxon>Chroococcales</taxon>
        <taxon>Halothecacae</taxon>
        <taxon>Halothece cluster</taxon>
        <taxon>Euhalothece</taxon>
    </lineage>
</organism>
<evidence type="ECO:0000256" key="1">
    <source>
        <dbReference type="SAM" id="Phobius"/>
    </source>
</evidence>
<evidence type="ECO:0000313" key="2">
    <source>
        <dbReference type="EMBL" id="QDZ40216.1"/>
    </source>
</evidence>
<keyword evidence="1" id="KW-1133">Transmembrane helix</keyword>
<proteinExistence type="predicted"/>
<protein>
    <submittedName>
        <fullName evidence="2">DUF4359 domain-containing protein</fullName>
    </submittedName>
</protein>
<dbReference type="RefSeq" id="WP_146295899.1">
    <property type="nucleotide sequence ID" value="NZ_CP042326.1"/>
</dbReference>
<gene>
    <name evidence="2" type="ORF">FRE64_09805</name>
</gene>
<name>A0A5B8NMQ4_9CHRO</name>
<accession>A0A5B8NMQ4</accession>
<dbReference type="Proteomes" id="UP000318453">
    <property type="component" value="Chromosome"/>
</dbReference>
<dbReference type="KEGG" id="enn:FRE64_09805"/>
<dbReference type="AlphaFoldDB" id="A0A5B8NMQ4"/>
<sequence length="133" mass="15008">MSTKLKPWQISGIIGVISVFGMGNIMAITNPSRQDYQTYAARQTISYLQNNACTKLPDTLSGFLHEQCSDLVKEGKPYFKQAINVSTRQHNYLLFTVYETEVSLNNRLPSYSSKTVGFMSVFWTYEAGLDKSS</sequence>
<keyword evidence="3" id="KW-1185">Reference proteome</keyword>